<organism evidence="2 3">
    <name type="scientific">Prosthecobacter fusiformis</name>
    <dbReference type="NCBI Taxonomy" id="48464"/>
    <lineage>
        <taxon>Bacteria</taxon>
        <taxon>Pseudomonadati</taxon>
        <taxon>Verrucomicrobiota</taxon>
        <taxon>Verrucomicrobiia</taxon>
        <taxon>Verrucomicrobiales</taxon>
        <taxon>Verrucomicrobiaceae</taxon>
        <taxon>Prosthecobacter</taxon>
    </lineage>
</organism>
<proteinExistence type="predicted"/>
<evidence type="ECO:0000313" key="3">
    <source>
        <dbReference type="Proteomes" id="UP000295662"/>
    </source>
</evidence>
<dbReference type="OrthoDB" id="9841361at2"/>
<accession>A0A4V3FI71</accession>
<dbReference type="EMBL" id="SOCA01000001">
    <property type="protein sequence ID" value="TDU81303.1"/>
    <property type="molecule type" value="Genomic_DNA"/>
</dbReference>
<evidence type="ECO:0000313" key="2">
    <source>
        <dbReference type="EMBL" id="TDU81303.1"/>
    </source>
</evidence>
<feature type="chain" id="PRO_5020248384" description="Outer membrane protein with beta-barrel domain" evidence="1">
    <location>
        <begin position="21"/>
        <end position="216"/>
    </location>
</feature>
<reference evidence="2 3" key="1">
    <citation type="submission" date="2019-03" db="EMBL/GenBank/DDBJ databases">
        <title>Genomic Encyclopedia of Archaeal and Bacterial Type Strains, Phase II (KMG-II): from individual species to whole genera.</title>
        <authorList>
            <person name="Goeker M."/>
        </authorList>
    </citation>
    <scope>NUCLEOTIDE SEQUENCE [LARGE SCALE GENOMIC DNA]</scope>
    <source>
        <strain evidence="2 3">ATCC 25309</strain>
    </source>
</reference>
<sequence>MNTKSLATLSCMLLSSAAFAGTTPIAPQVQPEIYEPVLISYSNVSVGYQYTSADFLGADIDGHGAGIGLEISPVDHLYFAINGSWSDVDAFDVDFDYWTGKAGIGGYIPLTENIHFVTEVGASYANLSLADFDVGTDDWGIYVTPHFRMKFGQFETHIGVTYDSNDLAVTEYSAFARLLYAVSPEMDIYVGANRGLDDNDAFEDVFGLQAGLRFKF</sequence>
<protein>
    <recommendedName>
        <fullName evidence="4">Outer membrane protein with beta-barrel domain</fullName>
    </recommendedName>
</protein>
<dbReference type="SUPFAM" id="SSF56935">
    <property type="entry name" value="Porins"/>
    <property type="match status" value="1"/>
</dbReference>
<keyword evidence="3" id="KW-1185">Reference proteome</keyword>
<feature type="signal peptide" evidence="1">
    <location>
        <begin position="1"/>
        <end position="20"/>
    </location>
</feature>
<comment type="caution">
    <text evidence="2">The sequence shown here is derived from an EMBL/GenBank/DDBJ whole genome shotgun (WGS) entry which is preliminary data.</text>
</comment>
<keyword evidence="1" id="KW-0732">Signal</keyword>
<evidence type="ECO:0000256" key="1">
    <source>
        <dbReference type="SAM" id="SignalP"/>
    </source>
</evidence>
<gene>
    <name evidence="2" type="ORF">EI77_00606</name>
</gene>
<dbReference type="AlphaFoldDB" id="A0A4V3FI71"/>
<dbReference type="Proteomes" id="UP000295662">
    <property type="component" value="Unassembled WGS sequence"/>
</dbReference>
<name>A0A4V3FI71_9BACT</name>
<evidence type="ECO:0008006" key="4">
    <source>
        <dbReference type="Google" id="ProtNLM"/>
    </source>
</evidence>
<dbReference type="RefSeq" id="WP_133793264.1">
    <property type="nucleotide sequence ID" value="NZ_SOCA01000001.1"/>
</dbReference>